<evidence type="ECO:0000313" key="1">
    <source>
        <dbReference type="EMBL" id="CAF1190159.1"/>
    </source>
</evidence>
<sequence length="898" mass="103249">MGNCIGKKSSIYYEQRRHSSATINTSTKLYYNDQRPTKQASSLALASLATLNTSSERSSILLSHMSDAKEINMVFNDNDESKRKVIQYSSSSLLPTMTPSTNEQFVFMRTSSPTLSPVQLSSECCKKIKSSNTVTVLGENNIKQPLALTTNEQDMTIGHLFSKKKDINKENDKEKMTINIEIHMPDEDQNKSHQYFTIINDEKPSNNETMIDTQEIIQESLDTSRSPSLFDSSLSSLSCNTTPFSSQDRLILSSSPSSSSSAILSSIGSTAVIPIPPCSRSTKINQNGSRSLTYSEQIYLNNQLSYLFPTNEVFTTVLPTSSSRHHNDLFINEFHQNIISHNCKILSTVIDNVVQQQFIRIHQCSKVILIEHKELECEHLKDVKKFHTPSLIFDDQQKNVYITKHAHTLGLQSVTCITNNVTRLPKLFSSCDHCSLLLSGSKLNKRLHPFILVNTTHNLVEMCFNETNNNAIFGYISQKHPTKIQQTIINNSKFAYSYDLDIGHSIFYFVLRIHSWPHELRQIYEQRQRLWPMNTDKLFDGTCFIRINTTEQNIPTINKCLACEKMLSSSSDSTWSYTYTAIEAKLVAAMSDDQIRFASIIWNYLNGKTHGELPFRIFKHTLFYFFEQYSSDCFISCDLLSHAHLDSTWSYTYTAIEAKLVAAMSDDQIRFASIIWNYLNGKTHGELPFRIFKHTLFYFFEQYSSDCFISCDLLSHAHLFTDFLFNCLQTKSIPHYFNSNYNLYTDNLSTTLMSSISIKMTYLDLKSFSIHLLPTSSLYLYQLIYLIQFQTNFLQYLLACTSSKTNSIQTILDTHELVIKQLSLGIKTYKRQLDTNIALKTHKTLTLDCLYRYQEENVQIILDYLPLLRDKEPSLLIHSLWSMFIQYFNCLFDDLFTS</sequence>
<proteinExistence type="predicted"/>
<accession>A0A814VFW9</accession>
<name>A0A814VFW9_9BILA</name>
<dbReference type="Gene3D" id="1.10.1410.40">
    <property type="match status" value="1"/>
</dbReference>
<organism evidence="1 2">
    <name type="scientific">Adineta steineri</name>
    <dbReference type="NCBI Taxonomy" id="433720"/>
    <lineage>
        <taxon>Eukaryota</taxon>
        <taxon>Metazoa</taxon>
        <taxon>Spiralia</taxon>
        <taxon>Gnathifera</taxon>
        <taxon>Rotifera</taxon>
        <taxon>Eurotatoria</taxon>
        <taxon>Bdelloidea</taxon>
        <taxon>Adinetida</taxon>
        <taxon>Adinetidae</taxon>
        <taxon>Adineta</taxon>
    </lineage>
</organism>
<dbReference type="AlphaFoldDB" id="A0A814VFW9"/>
<dbReference type="EMBL" id="CAJNOG010000348">
    <property type="protein sequence ID" value="CAF1190159.1"/>
    <property type="molecule type" value="Genomic_DNA"/>
</dbReference>
<reference evidence="1" key="1">
    <citation type="submission" date="2021-02" db="EMBL/GenBank/DDBJ databases">
        <authorList>
            <person name="Nowell W R."/>
        </authorList>
    </citation>
    <scope>NUCLEOTIDE SEQUENCE</scope>
</reference>
<gene>
    <name evidence="1" type="ORF">JYZ213_LOCUS26293</name>
</gene>
<dbReference type="Proteomes" id="UP000663845">
    <property type="component" value="Unassembled WGS sequence"/>
</dbReference>
<protein>
    <submittedName>
        <fullName evidence="1">Uncharacterized protein</fullName>
    </submittedName>
</protein>
<evidence type="ECO:0000313" key="2">
    <source>
        <dbReference type="Proteomes" id="UP000663845"/>
    </source>
</evidence>
<comment type="caution">
    <text evidence="1">The sequence shown here is derived from an EMBL/GenBank/DDBJ whole genome shotgun (WGS) entry which is preliminary data.</text>
</comment>